<dbReference type="WBParaSite" id="maker-unitig_44519-snap-gene-0.3-mRNA-1">
    <property type="protein sequence ID" value="maker-unitig_44519-snap-gene-0.3-mRNA-1"/>
    <property type="gene ID" value="maker-unitig_44519-snap-gene-0.3"/>
</dbReference>
<organism evidence="2 3">
    <name type="scientific">Macrostomum lignano</name>
    <dbReference type="NCBI Taxonomy" id="282301"/>
    <lineage>
        <taxon>Eukaryota</taxon>
        <taxon>Metazoa</taxon>
        <taxon>Spiralia</taxon>
        <taxon>Lophotrochozoa</taxon>
        <taxon>Platyhelminthes</taxon>
        <taxon>Rhabditophora</taxon>
        <taxon>Macrostomorpha</taxon>
        <taxon>Macrostomida</taxon>
        <taxon>Macrostomidae</taxon>
        <taxon>Macrostomum</taxon>
    </lineage>
</organism>
<dbReference type="GO" id="GO:0001514">
    <property type="term" value="P:selenocysteine incorporation"/>
    <property type="evidence" value="ECO:0007669"/>
    <property type="project" value="TreeGrafter"/>
</dbReference>
<evidence type="ECO:0000313" key="3">
    <source>
        <dbReference type="WBParaSite" id="maker-unitig_44519-snap-gene-0.3-mRNA-1"/>
    </source>
</evidence>
<sequence length="242" mass="26093">RLQLICGRLAAVPGTEGMPLNVNIGVLGHRQDTSLSKALSTQASTASFDKNPQSQERRITLDLAFSTFSEDSSATGSSWRRLPAELSERWGRRPNCSSHWLTVRTRIAYFRAGHRRCPDYRRGDAGLWDATKGIQTQTAECLVLAEIVCSCLLLVINKVATRSAMDRLSKRLLKTLPHESSPKLSRGSRGGQPVGSDAPTPPLARAYAALAKSRQAALVGPTAPVPTSKPAGPFLFAVTTAS</sequence>
<dbReference type="PANTHER" id="PTHR43721:SF11">
    <property type="entry name" value="SELENOCYSTEINE-SPECIFIC ELONGATION FACTOR"/>
    <property type="match status" value="1"/>
</dbReference>
<accession>A0A1I8FRM5</accession>
<keyword evidence="2" id="KW-1185">Reference proteome</keyword>
<name>A0A1I8FRM5_9PLAT</name>
<feature type="region of interest" description="Disordered" evidence="1">
    <location>
        <begin position="176"/>
        <end position="202"/>
    </location>
</feature>
<dbReference type="InterPro" id="IPR050055">
    <property type="entry name" value="EF-Tu_GTPase"/>
</dbReference>
<proteinExistence type="predicted"/>
<dbReference type="Proteomes" id="UP000095280">
    <property type="component" value="Unplaced"/>
</dbReference>
<dbReference type="GO" id="GO:0003746">
    <property type="term" value="F:translation elongation factor activity"/>
    <property type="evidence" value="ECO:0007669"/>
    <property type="project" value="TreeGrafter"/>
</dbReference>
<dbReference type="AlphaFoldDB" id="A0A1I8FRM5"/>
<evidence type="ECO:0000313" key="2">
    <source>
        <dbReference type="Proteomes" id="UP000095280"/>
    </source>
</evidence>
<dbReference type="PANTHER" id="PTHR43721">
    <property type="entry name" value="ELONGATION FACTOR TU-RELATED"/>
    <property type="match status" value="1"/>
</dbReference>
<protein>
    <submittedName>
        <fullName evidence="3">IMS_C domain-containing protein</fullName>
    </submittedName>
</protein>
<reference evidence="3" key="1">
    <citation type="submission" date="2016-11" db="UniProtKB">
        <authorList>
            <consortium name="WormBaseParasite"/>
        </authorList>
    </citation>
    <scope>IDENTIFICATION</scope>
</reference>
<evidence type="ECO:0000256" key="1">
    <source>
        <dbReference type="SAM" id="MobiDB-lite"/>
    </source>
</evidence>